<organism evidence="2 3">
    <name type="scientific">Fluviicola chungangensis</name>
    <dbReference type="NCBI Taxonomy" id="2597671"/>
    <lineage>
        <taxon>Bacteria</taxon>
        <taxon>Pseudomonadati</taxon>
        <taxon>Bacteroidota</taxon>
        <taxon>Flavobacteriia</taxon>
        <taxon>Flavobacteriales</taxon>
        <taxon>Crocinitomicaceae</taxon>
        <taxon>Fluviicola</taxon>
    </lineage>
</organism>
<evidence type="ECO:0000313" key="2">
    <source>
        <dbReference type="EMBL" id="TSJ46785.1"/>
    </source>
</evidence>
<dbReference type="PANTHER" id="PTHR43640:SF1">
    <property type="entry name" value="THIOREDOXIN-DEPENDENT PEROXIREDOXIN"/>
    <property type="match status" value="1"/>
</dbReference>
<protein>
    <submittedName>
        <fullName evidence="2">Thioredoxin family protein</fullName>
    </submittedName>
</protein>
<sequence>MLFSRTIKNTISGIFLLVTAFSFAQSEELKTLPIGEIVPMLDYKMENLDGKMMQLGTSGGEKGLLVVFSCNTCPFVVGSDHFEGWEKQYNDLNRFAAAHGYNMVLVNSNEAKRNSDDSPEAMQKRAKEKGYSMPYLIDKNSQLADAFGARTTPHIFLLNNKMELVYTGAIDNKEDGKRSSDESYLKNAIEANASGKEIVVNTTPPRGCSIKRVKK</sequence>
<dbReference type="PROSITE" id="PS51352">
    <property type="entry name" value="THIOREDOXIN_2"/>
    <property type="match status" value="1"/>
</dbReference>
<dbReference type="OrthoDB" id="9809746at2"/>
<dbReference type="InterPro" id="IPR013766">
    <property type="entry name" value="Thioredoxin_domain"/>
</dbReference>
<dbReference type="InterPro" id="IPR047262">
    <property type="entry name" value="PRX-like1"/>
</dbReference>
<comment type="caution">
    <text evidence="2">The sequence shown here is derived from an EMBL/GenBank/DDBJ whole genome shotgun (WGS) entry which is preliminary data.</text>
</comment>
<dbReference type="EMBL" id="VLPL01000002">
    <property type="protein sequence ID" value="TSJ46785.1"/>
    <property type="molecule type" value="Genomic_DNA"/>
</dbReference>
<dbReference type="InterPro" id="IPR036249">
    <property type="entry name" value="Thioredoxin-like_sf"/>
</dbReference>
<feature type="domain" description="Thioredoxin" evidence="1">
    <location>
        <begin position="32"/>
        <end position="194"/>
    </location>
</feature>
<dbReference type="Pfam" id="PF08534">
    <property type="entry name" value="Redoxin"/>
    <property type="match status" value="1"/>
</dbReference>
<dbReference type="InterPro" id="IPR013740">
    <property type="entry name" value="Redoxin"/>
</dbReference>
<dbReference type="Gene3D" id="3.40.30.10">
    <property type="entry name" value="Glutaredoxin"/>
    <property type="match status" value="1"/>
</dbReference>
<keyword evidence="3" id="KW-1185">Reference proteome</keyword>
<reference evidence="2 3" key="1">
    <citation type="submission" date="2019-07" db="EMBL/GenBank/DDBJ databases">
        <authorList>
            <person name="Huq M.A."/>
        </authorList>
    </citation>
    <scope>NUCLEOTIDE SEQUENCE [LARGE SCALE GENOMIC DNA]</scope>
    <source>
        <strain evidence="2 3">MAH-3</strain>
    </source>
</reference>
<dbReference type="SUPFAM" id="SSF52833">
    <property type="entry name" value="Thioredoxin-like"/>
    <property type="match status" value="1"/>
</dbReference>
<name>A0A556N3X5_9FLAO</name>
<dbReference type="GO" id="GO:0016491">
    <property type="term" value="F:oxidoreductase activity"/>
    <property type="evidence" value="ECO:0007669"/>
    <property type="project" value="InterPro"/>
</dbReference>
<proteinExistence type="predicted"/>
<dbReference type="Proteomes" id="UP000316008">
    <property type="component" value="Unassembled WGS sequence"/>
</dbReference>
<dbReference type="PANTHER" id="PTHR43640">
    <property type="entry name" value="OS07G0260300 PROTEIN"/>
    <property type="match status" value="1"/>
</dbReference>
<evidence type="ECO:0000313" key="3">
    <source>
        <dbReference type="Proteomes" id="UP000316008"/>
    </source>
</evidence>
<accession>A0A556N3X5</accession>
<evidence type="ECO:0000259" key="1">
    <source>
        <dbReference type="PROSITE" id="PS51352"/>
    </source>
</evidence>
<dbReference type="AlphaFoldDB" id="A0A556N3X5"/>
<dbReference type="CDD" id="cd02969">
    <property type="entry name" value="PRX_like1"/>
    <property type="match status" value="1"/>
</dbReference>
<gene>
    <name evidence="2" type="ORF">FO442_04360</name>
</gene>